<organism evidence="2 3">
    <name type="scientific">Phtheirospermum japonicum</name>
    <dbReference type="NCBI Taxonomy" id="374723"/>
    <lineage>
        <taxon>Eukaryota</taxon>
        <taxon>Viridiplantae</taxon>
        <taxon>Streptophyta</taxon>
        <taxon>Embryophyta</taxon>
        <taxon>Tracheophyta</taxon>
        <taxon>Spermatophyta</taxon>
        <taxon>Magnoliopsida</taxon>
        <taxon>eudicotyledons</taxon>
        <taxon>Gunneridae</taxon>
        <taxon>Pentapetalae</taxon>
        <taxon>asterids</taxon>
        <taxon>lamiids</taxon>
        <taxon>Lamiales</taxon>
        <taxon>Orobanchaceae</taxon>
        <taxon>Orobanchaceae incertae sedis</taxon>
        <taxon>Phtheirospermum</taxon>
    </lineage>
</organism>
<keyword evidence="3" id="KW-1185">Reference proteome</keyword>
<sequence length="385" mass="43017">MWQFIMKNDPTVNPNSKDSSELSAEDFLACLDLVEVVLVDYRQRLLENVSTKALLQFMLFLLCHLNWDIRKAAHDTTKNILVASPLLSEALLHEFWDYLSVVVEKVALKRRKCSIPYFGVLVKALVVIASALSASTPDVTLIAQLLFCSHHPHIIGTSEKNAVWRRVQMCSQKKGFDVIGFVTSNVAELCEVLFSSKGLMNSNRFEQDAAINTLSTLMSTPEDIYAQFEKHFTNHLDLIARARLSETDIQRIIEIASVLILFQTFLTSEGMLLIEKHVISSHSTRRDVPNTDVIGAAKKVASEPPGNLAIKFFNPLMRSPIFGESAFEALVKLSSGTVVPCSSLGHMRIATALRLIVTKDPMCLLAVTYLLPSFDRNKKRILCPP</sequence>
<dbReference type="GO" id="GO:0006417">
    <property type="term" value="P:regulation of translation"/>
    <property type="evidence" value="ECO:0007669"/>
    <property type="project" value="TreeGrafter"/>
</dbReference>
<name>A0A830BU96_9LAMI</name>
<reference evidence="2" key="1">
    <citation type="submission" date="2020-07" db="EMBL/GenBank/DDBJ databases">
        <title>Ethylene signaling mediates host invasion by parasitic plants.</title>
        <authorList>
            <person name="Yoshida S."/>
        </authorList>
    </citation>
    <scope>NUCLEOTIDE SEQUENCE</scope>
    <source>
        <strain evidence="2">Okayama</strain>
    </source>
</reference>
<dbReference type="GO" id="GO:0005829">
    <property type="term" value="C:cytosol"/>
    <property type="evidence" value="ECO:0007669"/>
    <property type="project" value="TreeGrafter"/>
</dbReference>
<dbReference type="OrthoDB" id="5148094at2759"/>
<proteinExistence type="predicted"/>
<dbReference type="Proteomes" id="UP000653305">
    <property type="component" value="Unassembled WGS sequence"/>
</dbReference>
<dbReference type="EMBL" id="BMAC01000248">
    <property type="protein sequence ID" value="GFP91547.1"/>
    <property type="molecule type" value="Genomic_DNA"/>
</dbReference>
<dbReference type="AlphaFoldDB" id="A0A830BU96"/>
<evidence type="ECO:0000256" key="1">
    <source>
        <dbReference type="ARBA" id="ARBA00022737"/>
    </source>
</evidence>
<dbReference type="GO" id="GO:0019887">
    <property type="term" value="F:protein kinase regulator activity"/>
    <property type="evidence" value="ECO:0007669"/>
    <property type="project" value="TreeGrafter"/>
</dbReference>
<evidence type="ECO:0000313" key="2">
    <source>
        <dbReference type="EMBL" id="GFP91547.1"/>
    </source>
</evidence>
<keyword evidence="1" id="KW-0677">Repeat</keyword>
<accession>A0A830BU96</accession>
<evidence type="ECO:0000313" key="3">
    <source>
        <dbReference type="Proteomes" id="UP000653305"/>
    </source>
</evidence>
<dbReference type="PANTHER" id="PTHR23346:SF7">
    <property type="entry name" value="STALLED RIBOSOME SENSOR GCN1"/>
    <property type="match status" value="1"/>
</dbReference>
<protein>
    <submittedName>
        <fullName evidence="2">Uncharacterized protein</fullName>
    </submittedName>
</protein>
<dbReference type="GO" id="GO:0034198">
    <property type="term" value="P:cellular response to amino acid starvation"/>
    <property type="evidence" value="ECO:0007669"/>
    <property type="project" value="TreeGrafter"/>
</dbReference>
<dbReference type="PANTHER" id="PTHR23346">
    <property type="entry name" value="TRANSLATIONAL ACTIVATOR GCN1-RELATED"/>
    <property type="match status" value="1"/>
</dbReference>
<gene>
    <name evidence="2" type="ORF">PHJA_001298700</name>
</gene>
<comment type="caution">
    <text evidence="2">The sequence shown here is derived from an EMBL/GenBank/DDBJ whole genome shotgun (WGS) entry which is preliminary data.</text>
</comment>